<evidence type="ECO:0000256" key="5">
    <source>
        <dbReference type="ARBA" id="ARBA00023002"/>
    </source>
</evidence>
<evidence type="ECO:0000256" key="4">
    <source>
        <dbReference type="ARBA" id="ARBA00022723"/>
    </source>
</evidence>
<evidence type="ECO:0000256" key="1">
    <source>
        <dbReference type="ARBA" id="ARBA00004721"/>
    </source>
</evidence>
<evidence type="ECO:0000313" key="11">
    <source>
        <dbReference type="EMBL" id="KAK1436681.1"/>
    </source>
</evidence>
<keyword evidence="10" id="KW-0812">Transmembrane</keyword>
<comment type="cofactor">
    <cofactor evidence="8">
        <name>heme</name>
        <dbReference type="ChEBI" id="CHEBI:30413"/>
    </cofactor>
</comment>
<evidence type="ECO:0000256" key="6">
    <source>
        <dbReference type="ARBA" id="ARBA00023004"/>
    </source>
</evidence>
<feature type="transmembrane region" description="Helical" evidence="10">
    <location>
        <begin position="12"/>
        <end position="30"/>
    </location>
</feature>
<dbReference type="Proteomes" id="UP001229421">
    <property type="component" value="Unassembled WGS sequence"/>
</dbReference>
<dbReference type="InterPro" id="IPR036396">
    <property type="entry name" value="Cyt_P450_sf"/>
</dbReference>
<proteinExistence type="inferred from homology"/>
<organism evidence="11 12">
    <name type="scientific">Tagetes erecta</name>
    <name type="common">African marigold</name>
    <dbReference type="NCBI Taxonomy" id="13708"/>
    <lineage>
        <taxon>Eukaryota</taxon>
        <taxon>Viridiplantae</taxon>
        <taxon>Streptophyta</taxon>
        <taxon>Embryophyta</taxon>
        <taxon>Tracheophyta</taxon>
        <taxon>Spermatophyta</taxon>
        <taxon>Magnoliopsida</taxon>
        <taxon>eudicotyledons</taxon>
        <taxon>Gunneridae</taxon>
        <taxon>Pentapetalae</taxon>
        <taxon>asterids</taxon>
        <taxon>campanulids</taxon>
        <taxon>Asterales</taxon>
        <taxon>Asteraceae</taxon>
        <taxon>Asteroideae</taxon>
        <taxon>Heliantheae alliance</taxon>
        <taxon>Tageteae</taxon>
        <taxon>Tagetes</taxon>
    </lineage>
</organism>
<reference evidence="11" key="1">
    <citation type="journal article" date="2023" name="bioRxiv">
        <title>Improved chromosome-level genome assembly for marigold (Tagetes erecta).</title>
        <authorList>
            <person name="Jiang F."/>
            <person name="Yuan L."/>
            <person name="Wang S."/>
            <person name="Wang H."/>
            <person name="Xu D."/>
            <person name="Wang A."/>
            <person name="Fan W."/>
        </authorList>
    </citation>
    <scope>NUCLEOTIDE SEQUENCE</scope>
    <source>
        <strain evidence="11">WSJ</strain>
        <tissue evidence="11">Leaf</tissue>
    </source>
</reference>
<dbReference type="AlphaFoldDB" id="A0AAD8P965"/>
<keyword evidence="10" id="KW-0472">Membrane</keyword>
<dbReference type="GO" id="GO:0016712">
    <property type="term" value="F:oxidoreductase activity, acting on paired donors, with incorporation or reduction of molecular oxygen, reduced flavin or flavoprotein as one donor, and incorporation of one atom of oxygen"/>
    <property type="evidence" value="ECO:0007669"/>
    <property type="project" value="UniProtKB-ARBA"/>
</dbReference>
<dbReference type="CDD" id="cd11072">
    <property type="entry name" value="CYP71-like"/>
    <property type="match status" value="1"/>
</dbReference>
<dbReference type="PANTHER" id="PTHR47955:SF16">
    <property type="entry name" value="CYTOCHROME P450"/>
    <property type="match status" value="1"/>
</dbReference>
<dbReference type="InterPro" id="IPR002401">
    <property type="entry name" value="Cyt_P450_E_grp-I"/>
</dbReference>
<feature type="transmembrane region" description="Helical" evidence="10">
    <location>
        <begin position="206"/>
        <end position="228"/>
    </location>
</feature>
<keyword evidence="4 8" id="KW-0479">Metal-binding</keyword>
<accession>A0AAD8P965</accession>
<dbReference type="PRINTS" id="PR00463">
    <property type="entry name" value="EP450I"/>
</dbReference>
<evidence type="ECO:0000256" key="7">
    <source>
        <dbReference type="ARBA" id="ARBA00023033"/>
    </source>
</evidence>
<sequence>MEIFSSLETLPLSLFSCTLLLMLIMCVKWISFGSKNKRNMPPSPRKLPIIGNFHQLGSSPNRSLQILSQKYGPLMLLHLGSIPTLVASSAEAAQEITKTHDLAFCSRPSLTMPNILLYNSKSIAFAPYGDHWRQLKSLVVLKLLGNTRVKSYQKVREDEIGHMIRVLGESCGNIVDMGSIFGSLTNNIISRVALGRKLDGSKHKKLVSEFVNTFTVFSIGSYIPWLSWVDQLIGSVARAEKIAKECDELVESIIEEHVNKKKIEDGESNEGEDFVDILLDLQKDDTSAYTLQRDSLKGLIMEAFVAGTETTQTSLEWAMSELIKNPRVMKKLQGELSEIAQGRSVVSEEDVEKMPYLKAVIKEALRLHPPIPLLLPRKLMQDVKVMGYDIRGGTQVIINAWAIGRDPNLWEESNEFKPERFLNNSINYQGVQFVWLPFGAGRRSCPGVQFSVPIMEVALANIVYKFDMALPNNIKNEDLDMTETCGVTLHRRSPLLVLVSPRF</sequence>
<dbReference type="PROSITE" id="PS00086">
    <property type="entry name" value="CYTOCHROME_P450"/>
    <property type="match status" value="1"/>
</dbReference>
<dbReference type="GO" id="GO:0005506">
    <property type="term" value="F:iron ion binding"/>
    <property type="evidence" value="ECO:0007669"/>
    <property type="project" value="InterPro"/>
</dbReference>
<gene>
    <name evidence="11" type="ORF">QVD17_02463</name>
</gene>
<dbReference type="PRINTS" id="PR00385">
    <property type="entry name" value="P450"/>
</dbReference>
<dbReference type="InterPro" id="IPR017972">
    <property type="entry name" value="Cyt_P450_CS"/>
</dbReference>
<dbReference type="PANTHER" id="PTHR47955">
    <property type="entry name" value="CYTOCHROME P450 FAMILY 71 PROTEIN"/>
    <property type="match status" value="1"/>
</dbReference>
<dbReference type="Pfam" id="PF00067">
    <property type="entry name" value="p450"/>
    <property type="match status" value="1"/>
</dbReference>
<keyword evidence="12" id="KW-1185">Reference proteome</keyword>
<evidence type="ECO:0008006" key="13">
    <source>
        <dbReference type="Google" id="ProtNLM"/>
    </source>
</evidence>
<feature type="binding site" description="axial binding residue" evidence="8">
    <location>
        <position position="445"/>
    </location>
    <ligand>
        <name>heme</name>
        <dbReference type="ChEBI" id="CHEBI:30413"/>
    </ligand>
    <ligandPart>
        <name>Fe</name>
        <dbReference type="ChEBI" id="CHEBI:18248"/>
    </ligandPart>
</feature>
<dbReference type="GO" id="GO:0020037">
    <property type="term" value="F:heme binding"/>
    <property type="evidence" value="ECO:0007669"/>
    <property type="project" value="InterPro"/>
</dbReference>
<evidence type="ECO:0000256" key="2">
    <source>
        <dbReference type="ARBA" id="ARBA00010617"/>
    </source>
</evidence>
<keyword evidence="6 8" id="KW-0408">Iron</keyword>
<evidence type="ECO:0000313" key="12">
    <source>
        <dbReference type="Proteomes" id="UP001229421"/>
    </source>
</evidence>
<keyword evidence="3 8" id="KW-0349">Heme</keyword>
<dbReference type="SUPFAM" id="SSF48264">
    <property type="entry name" value="Cytochrome P450"/>
    <property type="match status" value="1"/>
</dbReference>
<evidence type="ECO:0000256" key="10">
    <source>
        <dbReference type="SAM" id="Phobius"/>
    </source>
</evidence>
<keyword evidence="7 9" id="KW-0503">Monooxygenase</keyword>
<keyword evidence="10" id="KW-1133">Transmembrane helix</keyword>
<evidence type="ECO:0000256" key="3">
    <source>
        <dbReference type="ARBA" id="ARBA00022617"/>
    </source>
</evidence>
<comment type="similarity">
    <text evidence="2 9">Belongs to the cytochrome P450 family.</text>
</comment>
<dbReference type="GO" id="GO:0051762">
    <property type="term" value="P:sesquiterpene biosynthetic process"/>
    <property type="evidence" value="ECO:0007669"/>
    <property type="project" value="UniProtKB-ARBA"/>
</dbReference>
<protein>
    <recommendedName>
        <fullName evidence="13">Cytochrome P450</fullName>
    </recommendedName>
</protein>
<keyword evidence="5 9" id="KW-0560">Oxidoreductase</keyword>
<comment type="caution">
    <text evidence="11">The sequence shown here is derived from an EMBL/GenBank/DDBJ whole genome shotgun (WGS) entry which is preliminary data.</text>
</comment>
<dbReference type="FunFam" id="1.10.630.10:FF:000011">
    <property type="entry name" value="Cytochrome P450 83B1"/>
    <property type="match status" value="1"/>
</dbReference>
<comment type="pathway">
    <text evidence="1">Secondary metabolite biosynthesis; terpenoid biosynthesis.</text>
</comment>
<evidence type="ECO:0000256" key="9">
    <source>
        <dbReference type="RuleBase" id="RU000461"/>
    </source>
</evidence>
<dbReference type="InterPro" id="IPR001128">
    <property type="entry name" value="Cyt_P450"/>
</dbReference>
<evidence type="ECO:0000256" key="8">
    <source>
        <dbReference type="PIRSR" id="PIRSR602401-1"/>
    </source>
</evidence>
<name>A0AAD8P965_TARER</name>
<dbReference type="Gene3D" id="1.10.630.10">
    <property type="entry name" value="Cytochrome P450"/>
    <property type="match status" value="1"/>
</dbReference>
<dbReference type="EMBL" id="JAUHHV010000001">
    <property type="protein sequence ID" value="KAK1436681.1"/>
    <property type="molecule type" value="Genomic_DNA"/>
</dbReference>